<organism evidence="1 2">
    <name type="scientific">Kouleothrix aurantiaca</name>
    <dbReference type="NCBI Taxonomy" id="186479"/>
    <lineage>
        <taxon>Bacteria</taxon>
        <taxon>Bacillati</taxon>
        <taxon>Chloroflexota</taxon>
        <taxon>Chloroflexia</taxon>
        <taxon>Chloroflexales</taxon>
        <taxon>Roseiflexineae</taxon>
        <taxon>Roseiflexaceae</taxon>
        <taxon>Kouleothrix</taxon>
    </lineage>
</organism>
<gene>
    <name evidence="1" type="ORF">SE17_08425</name>
</gene>
<feature type="non-terminal residue" evidence="1">
    <location>
        <position position="606"/>
    </location>
</feature>
<accession>A0A0P9D3J3</accession>
<dbReference type="EMBL" id="LJCR01000211">
    <property type="protein sequence ID" value="KPV53642.1"/>
    <property type="molecule type" value="Genomic_DNA"/>
</dbReference>
<sequence>MASIDEFLERDAFLMMQGRLIELMLRHDMPRFDKTFDERLADGLDDPRLQQYRELAVLFFLRDELFNAILPKIKRRLSFVAPREMRTEQLPARGRIDWSRTMALNMQTLPGEPPLQVQTRQRRRHFATPENVLTVATLLEYQAAAQHILDSEVAHDYAQGLRHPLNEIIDACVRELAFPQFASLMGEATMVLEQRSEQSLANLEVQVVANLLPGRNSAYNDLLIWRKKLASLNLLERQNIAASQPMLGADPDQADFLYQYWLFYELLDLLQRRTCLTSWDAAEATALFVWGNGENQRQYILRHDRTIRHHWQNAPGVRPDLYISHAVRQEVRDGTKLIWHEPGFVLDAKYYKPRDSSRAPASTVKRMIADLRLTGERQGALLFAFQRGASAPKILANQPIDPGEYEPDTTNAPLLMNKPLYRVTPDGPAAQRGAPDEMVAVWRVWPRLGNESATEQTLITLLDEAHAALRERIEPRCHGIFLDALSVRERNGLADRYGLVLDNKDDLLICPKPHIGLWRTDLVSRTQHCCRDARVCHIVGQTQARPPVRPPRSAEDLLRELQHIFEQAGDGELDSEAINTIAQQVEGLTRRFAEIAGAYKRIDVYY</sequence>
<reference evidence="1 2" key="1">
    <citation type="submission" date="2015-09" db="EMBL/GenBank/DDBJ databases">
        <title>Draft genome sequence of Kouleothrix aurantiaca JCM 19913.</title>
        <authorList>
            <person name="Hemp J."/>
        </authorList>
    </citation>
    <scope>NUCLEOTIDE SEQUENCE [LARGE SCALE GENOMIC DNA]</scope>
    <source>
        <strain evidence="1 2">COM-B</strain>
    </source>
</reference>
<dbReference type="AlphaFoldDB" id="A0A0P9D3J3"/>
<name>A0A0P9D3J3_9CHLR</name>
<evidence type="ECO:0000313" key="2">
    <source>
        <dbReference type="Proteomes" id="UP000050509"/>
    </source>
</evidence>
<evidence type="ECO:0000313" key="1">
    <source>
        <dbReference type="EMBL" id="KPV53642.1"/>
    </source>
</evidence>
<comment type="caution">
    <text evidence="1">The sequence shown here is derived from an EMBL/GenBank/DDBJ whole genome shotgun (WGS) entry which is preliminary data.</text>
</comment>
<protein>
    <submittedName>
        <fullName evidence="1">Uncharacterized protein</fullName>
    </submittedName>
</protein>
<dbReference type="Proteomes" id="UP000050509">
    <property type="component" value="Unassembled WGS sequence"/>
</dbReference>
<proteinExistence type="predicted"/>
<keyword evidence="2" id="KW-1185">Reference proteome</keyword>